<dbReference type="GO" id="GO:0005975">
    <property type="term" value="P:carbohydrate metabolic process"/>
    <property type="evidence" value="ECO:0007669"/>
    <property type="project" value="InterPro"/>
</dbReference>
<keyword evidence="2" id="KW-0378">Hydrolase</keyword>
<dbReference type="PANTHER" id="PTHR10587:SF133">
    <property type="entry name" value="CHITIN DEACETYLASE 1-RELATED"/>
    <property type="match status" value="1"/>
</dbReference>
<proteinExistence type="predicted"/>
<gene>
    <name evidence="4" type="ORF">GCM10007940_32060</name>
</gene>
<dbReference type="PANTHER" id="PTHR10587">
    <property type="entry name" value="GLYCOSYL TRANSFERASE-RELATED"/>
    <property type="match status" value="1"/>
</dbReference>
<dbReference type="SUPFAM" id="SSF88713">
    <property type="entry name" value="Glycoside hydrolase/deacetylase"/>
    <property type="match status" value="1"/>
</dbReference>
<sequence length="206" mass="24285">MSMYLAKTPQFFQSLFPNFVWRIPTEEKHIHLTFDDGPIPEVTPWVLDELKKYNAKATFFCVGDNIKKHPEIFQRLLDEGHQVGNHSFNHLSGWATDNLSYFHNIRYCASMMDSTFFRPPYGRIKPTQAQFLQRHYKIIMWDVLSGDFDKSITKEQCYNNVITHTKKGSIVVFHDNIKAIEKLQYTLPKVLEEYSNKGYHFKSIKL</sequence>
<dbReference type="Gene3D" id="3.20.20.370">
    <property type="entry name" value="Glycoside hydrolase/deacetylase"/>
    <property type="match status" value="1"/>
</dbReference>
<dbReference type="PROSITE" id="PS51677">
    <property type="entry name" value="NODB"/>
    <property type="match status" value="1"/>
</dbReference>
<evidence type="ECO:0000256" key="1">
    <source>
        <dbReference type="ARBA" id="ARBA00022723"/>
    </source>
</evidence>
<dbReference type="Proteomes" id="UP001156666">
    <property type="component" value="Unassembled WGS sequence"/>
</dbReference>
<feature type="domain" description="NodB homology" evidence="3">
    <location>
        <begin position="28"/>
        <end position="202"/>
    </location>
</feature>
<dbReference type="AlphaFoldDB" id="A0AA37SVK8"/>
<dbReference type="Pfam" id="PF01522">
    <property type="entry name" value="Polysacc_deac_1"/>
    <property type="match status" value="1"/>
</dbReference>
<dbReference type="EMBL" id="BSOH01000021">
    <property type="protein sequence ID" value="GLR18590.1"/>
    <property type="molecule type" value="Genomic_DNA"/>
</dbReference>
<keyword evidence="1" id="KW-0479">Metal-binding</keyword>
<dbReference type="GO" id="GO:0016810">
    <property type="term" value="F:hydrolase activity, acting on carbon-nitrogen (but not peptide) bonds"/>
    <property type="evidence" value="ECO:0007669"/>
    <property type="project" value="InterPro"/>
</dbReference>
<keyword evidence="5" id="KW-1185">Reference proteome</keyword>
<evidence type="ECO:0000256" key="2">
    <source>
        <dbReference type="ARBA" id="ARBA00022801"/>
    </source>
</evidence>
<dbReference type="GO" id="GO:0046872">
    <property type="term" value="F:metal ion binding"/>
    <property type="evidence" value="ECO:0007669"/>
    <property type="project" value="UniProtKB-KW"/>
</dbReference>
<dbReference type="GO" id="GO:0016020">
    <property type="term" value="C:membrane"/>
    <property type="evidence" value="ECO:0007669"/>
    <property type="project" value="TreeGrafter"/>
</dbReference>
<evidence type="ECO:0000313" key="5">
    <source>
        <dbReference type="Proteomes" id="UP001156666"/>
    </source>
</evidence>
<protein>
    <submittedName>
        <fullName evidence="4">Polysaccharide deacetylase</fullName>
    </submittedName>
</protein>
<accession>A0AA37SVK8</accession>
<reference evidence="4" key="2">
    <citation type="submission" date="2023-01" db="EMBL/GenBank/DDBJ databases">
        <title>Draft genome sequence of Portibacter lacus strain NBRC 108769.</title>
        <authorList>
            <person name="Sun Q."/>
            <person name="Mori K."/>
        </authorList>
    </citation>
    <scope>NUCLEOTIDE SEQUENCE</scope>
    <source>
        <strain evidence="4">NBRC 108769</strain>
    </source>
</reference>
<evidence type="ECO:0000313" key="4">
    <source>
        <dbReference type="EMBL" id="GLR18590.1"/>
    </source>
</evidence>
<dbReference type="InterPro" id="IPR050248">
    <property type="entry name" value="Polysacc_deacetylase_ArnD"/>
</dbReference>
<dbReference type="InterPro" id="IPR002509">
    <property type="entry name" value="NODB_dom"/>
</dbReference>
<dbReference type="RefSeq" id="WP_235294286.1">
    <property type="nucleotide sequence ID" value="NZ_BSOH01000021.1"/>
</dbReference>
<organism evidence="4 5">
    <name type="scientific">Portibacter lacus</name>
    <dbReference type="NCBI Taxonomy" id="1099794"/>
    <lineage>
        <taxon>Bacteria</taxon>
        <taxon>Pseudomonadati</taxon>
        <taxon>Bacteroidota</taxon>
        <taxon>Saprospiria</taxon>
        <taxon>Saprospirales</taxon>
        <taxon>Haliscomenobacteraceae</taxon>
        <taxon>Portibacter</taxon>
    </lineage>
</organism>
<dbReference type="InterPro" id="IPR011330">
    <property type="entry name" value="Glyco_hydro/deAcase_b/a-brl"/>
</dbReference>
<evidence type="ECO:0000259" key="3">
    <source>
        <dbReference type="PROSITE" id="PS51677"/>
    </source>
</evidence>
<comment type="caution">
    <text evidence="4">The sequence shown here is derived from an EMBL/GenBank/DDBJ whole genome shotgun (WGS) entry which is preliminary data.</text>
</comment>
<dbReference type="CDD" id="cd10917">
    <property type="entry name" value="CE4_NodB_like_6s_7s"/>
    <property type="match status" value="1"/>
</dbReference>
<reference evidence="4" key="1">
    <citation type="journal article" date="2014" name="Int. J. Syst. Evol. Microbiol.">
        <title>Complete genome sequence of Corynebacterium casei LMG S-19264T (=DSM 44701T), isolated from a smear-ripened cheese.</title>
        <authorList>
            <consortium name="US DOE Joint Genome Institute (JGI-PGF)"/>
            <person name="Walter F."/>
            <person name="Albersmeier A."/>
            <person name="Kalinowski J."/>
            <person name="Ruckert C."/>
        </authorList>
    </citation>
    <scope>NUCLEOTIDE SEQUENCE</scope>
    <source>
        <strain evidence="4">NBRC 108769</strain>
    </source>
</reference>
<name>A0AA37SVK8_9BACT</name>